<dbReference type="InterPro" id="IPR029060">
    <property type="entry name" value="PIN-like_dom_sf"/>
</dbReference>
<dbReference type="PANTHER" id="PTHR34610">
    <property type="entry name" value="SSL7007 PROTEIN"/>
    <property type="match status" value="1"/>
</dbReference>
<dbReference type="SMART" id="SM00670">
    <property type="entry name" value="PINc"/>
    <property type="match status" value="1"/>
</dbReference>
<dbReference type="InterPro" id="IPR002850">
    <property type="entry name" value="PIN_toxin-like"/>
</dbReference>
<dbReference type="InterPro" id="IPR002716">
    <property type="entry name" value="PIN_dom"/>
</dbReference>
<evidence type="ECO:0000259" key="1">
    <source>
        <dbReference type="SMART" id="SM00670"/>
    </source>
</evidence>
<dbReference type="Pfam" id="PF13470">
    <property type="entry name" value="PIN_3"/>
    <property type="match status" value="1"/>
</dbReference>
<organism evidence="2 3">
    <name type="scientific">Candidatus Daviesbacteria bacterium RIFCSPHIGHO2_02_FULL_39_12</name>
    <dbReference type="NCBI Taxonomy" id="1797770"/>
    <lineage>
        <taxon>Bacteria</taxon>
        <taxon>Candidatus Daviesiibacteriota</taxon>
    </lineage>
</organism>
<feature type="domain" description="PIN" evidence="1">
    <location>
        <begin position="9"/>
        <end position="122"/>
    </location>
</feature>
<dbReference type="Gene3D" id="3.40.50.1010">
    <property type="entry name" value="5'-nuclease"/>
    <property type="match status" value="1"/>
</dbReference>
<dbReference type="Proteomes" id="UP000177042">
    <property type="component" value="Unassembled WGS sequence"/>
</dbReference>
<dbReference type="NCBIfam" id="TIGR00305">
    <property type="entry name" value="putative toxin-antitoxin system toxin component, PIN family"/>
    <property type="match status" value="1"/>
</dbReference>
<name>A0A1F5J9F7_9BACT</name>
<dbReference type="SUPFAM" id="SSF88723">
    <property type="entry name" value="PIN domain-like"/>
    <property type="match status" value="1"/>
</dbReference>
<evidence type="ECO:0000313" key="2">
    <source>
        <dbReference type="EMBL" id="OGE25219.1"/>
    </source>
</evidence>
<evidence type="ECO:0000313" key="3">
    <source>
        <dbReference type="Proteomes" id="UP000177042"/>
    </source>
</evidence>
<sequence length="154" mass="16791">MASNPKNIDKAFIDSSVLIAAAISSAGSARDLIMKALRGELKAIISDLVLEETQRNLTNKASKALPALQLFLEVLNPEVVRPSKTLVLKVAKVVEAKDAPIVAGAISSKADYLVSFDRKHLLQHKKEIETNFKVKVVTPDELIPIFMGMTRKNA</sequence>
<dbReference type="AlphaFoldDB" id="A0A1F5J9F7"/>
<proteinExistence type="predicted"/>
<accession>A0A1F5J9F7</accession>
<reference evidence="2 3" key="1">
    <citation type="journal article" date="2016" name="Nat. Commun.">
        <title>Thousands of microbial genomes shed light on interconnected biogeochemical processes in an aquifer system.</title>
        <authorList>
            <person name="Anantharaman K."/>
            <person name="Brown C.T."/>
            <person name="Hug L.A."/>
            <person name="Sharon I."/>
            <person name="Castelle C.J."/>
            <person name="Probst A.J."/>
            <person name="Thomas B.C."/>
            <person name="Singh A."/>
            <person name="Wilkins M.J."/>
            <person name="Karaoz U."/>
            <person name="Brodie E.L."/>
            <person name="Williams K.H."/>
            <person name="Hubbard S.S."/>
            <person name="Banfield J.F."/>
        </authorList>
    </citation>
    <scope>NUCLEOTIDE SEQUENCE [LARGE SCALE GENOMIC DNA]</scope>
</reference>
<gene>
    <name evidence="2" type="ORF">A3C26_02460</name>
</gene>
<comment type="caution">
    <text evidence="2">The sequence shown here is derived from an EMBL/GenBank/DDBJ whole genome shotgun (WGS) entry which is preliminary data.</text>
</comment>
<dbReference type="EMBL" id="MFCX01000030">
    <property type="protein sequence ID" value="OGE25219.1"/>
    <property type="molecule type" value="Genomic_DNA"/>
</dbReference>
<dbReference type="PANTHER" id="PTHR34610:SF4">
    <property type="entry name" value="SLL8027 PROTEIN"/>
    <property type="match status" value="1"/>
</dbReference>
<protein>
    <submittedName>
        <fullName evidence="2">Putative toxin-antitoxin system toxin component, PIN family</fullName>
    </submittedName>
</protein>